<dbReference type="GO" id="GO:0016052">
    <property type="term" value="P:carbohydrate catabolic process"/>
    <property type="evidence" value="ECO:0007669"/>
    <property type="project" value="InterPro"/>
</dbReference>
<name>A0A2S9YLA6_9BACT</name>
<dbReference type="Proteomes" id="UP000237968">
    <property type="component" value="Unassembled WGS sequence"/>
</dbReference>
<evidence type="ECO:0000313" key="3">
    <source>
        <dbReference type="Proteomes" id="UP000237968"/>
    </source>
</evidence>
<dbReference type="GO" id="GO:0004553">
    <property type="term" value="F:hydrolase activity, hydrolyzing O-glycosyl compounds"/>
    <property type="evidence" value="ECO:0007669"/>
    <property type="project" value="InterPro"/>
</dbReference>
<dbReference type="InterPro" id="IPR010502">
    <property type="entry name" value="Carb-bd_dom_fam9"/>
</dbReference>
<dbReference type="EMBL" id="PVNK01000005">
    <property type="protein sequence ID" value="PRQ05848.1"/>
    <property type="molecule type" value="Genomic_DNA"/>
</dbReference>
<feature type="domain" description="Carbohydrate-binding" evidence="1">
    <location>
        <begin position="242"/>
        <end position="381"/>
    </location>
</feature>
<accession>A0A2S9YLA6</accession>
<protein>
    <recommendedName>
        <fullName evidence="1">Carbohydrate-binding domain-containing protein</fullName>
    </recommendedName>
</protein>
<evidence type="ECO:0000313" key="2">
    <source>
        <dbReference type="EMBL" id="PRQ05848.1"/>
    </source>
</evidence>
<dbReference type="SUPFAM" id="SSF49344">
    <property type="entry name" value="CBD9-like"/>
    <property type="match status" value="1"/>
</dbReference>
<reference evidence="2 3" key="1">
    <citation type="submission" date="2018-03" db="EMBL/GenBank/DDBJ databases">
        <title>Draft Genome Sequences of the Obligatory Marine Myxobacteria Enhygromyxa salina SWB005.</title>
        <authorList>
            <person name="Poehlein A."/>
            <person name="Moghaddam J.A."/>
            <person name="Harms H."/>
            <person name="Alanjari M."/>
            <person name="Koenig G.M."/>
            <person name="Daniel R."/>
            <person name="Schaeberle T.F."/>
        </authorList>
    </citation>
    <scope>NUCLEOTIDE SEQUENCE [LARGE SCALE GENOMIC DNA]</scope>
    <source>
        <strain evidence="2 3">SWB005</strain>
    </source>
</reference>
<organism evidence="2 3">
    <name type="scientific">Enhygromyxa salina</name>
    <dbReference type="NCBI Taxonomy" id="215803"/>
    <lineage>
        <taxon>Bacteria</taxon>
        <taxon>Pseudomonadati</taxon>
        <taxon>Myxococcota</taxon>
        <taxon>Polyangia</taxon>
        <taxon>Nannocystales</taxon>
        <taxon>Nannocystaceae</taxon>
        <taxon>Enhygromyxa</taxon>
    </lineage>
</organism>
<sequence length="416" mass="45273">MLCSWVCPWLGACAGADAAPPDRRAEVVEPFEDEGEGERFLGEIALPLATIDGRRIGPTPLIPARIGASGQAVIVEFETTGLRGAKGKLGLLPPRGAARQEVAHDMPGQPADPRSEWVEITIEDDGPQRFELPPPGPRWHAEWAVVALELSRGRTLLSAVEGPRSEMLSDQTRSPGGRLILGLVPVEPRPTRVEALGLSSPDAITLDGVLDEPAWAGRPARLVHSRTGEPSTELDARLGGPSEVWFAWDEAHLYVAGSLPDPDLYAKHRERDQPLYRDEAFEVFIAGDNSGARYLEHQVSARNVKFDARFPKYRAGDEAWNGGWRSAVALDGELERRGGDRGWTVELAFSWAELCAETTVSCPPAPGQELRINVFRLDKPDRKRQVGLALSPTLEPDFHAWGNAAELILVEPGAGS</sequence>
<gene>
    <name evidence="2" type="ORF">ENSA5_01680</name>
</gene>
<proteinExistence type="predicted"/>
<evidence type="ECO:0000259" key="1">
    <source>
        <dbReference type="Pfam" id="PF06452"/>
    </source>
</evidence>
<keyword evidence="3" id="KW-1185">Reference proteome</keyword>
<dbReference type="Gene3D" id="2.60.40.1190">
    <property type="match status" value="1"/>
</dbReference>
<dbReference type="CDD" id="cd09620">
    <property type="entry name" value="CBM9_like_3"/>
    <property type="match status" value="1"/>
</dbReference>
<comment type="caution">
    <text evidence="2">The sequence shown here is derived from an EMBL/GenBank/DDBJ whole genome shotgun (WGS) entry which is preliminary data.</text>
</comment>
<dbReference type="Pfam" id="PF06452">
    <property type="entry name" value="CBM9_1"/>
    <property type="match status" value="1"/>
</dbReference>
<dbReference type="AlphaFoldDB" id="A0A2S9YLA6"/>
<dbReference type="GO" id="GO:0030246">
    <property type="term" value="F:carbohydrate binding"/>
    <property type="evidence" value="ECO:0007669"/>
    <property type="project" value="InterPro"/>
</dbReference>
<dbReference type="PANTHER" id="PTHR35532">
    <property type="entry name" value="SIMILAR TO POLYHYDROXYALKANOATE DEPOLYMERASE"/>
    <property type="match status" value="1"/>
</dbReference>
<dbReference type="PANTHER" id="PTHR35532:SF5">
    <property type="entry name" value="CARBOHYDRATE-BINDING DOMAIN-CONTAINING PROTEIN"/>
    <property type="match status" value="1"/>
</dbReference>